<comment type="caution">
    <text evidence="1">The sequence shown here is derived from an EMBL/GenBank/DDBJ whole genome shotgun (WGS) entry which is preliminary data.</text>
</comment>
<dbReference type="SUPFAM" id="SSF55816">
    <property type="entry name" value="5'-nucleotidase (syn. UDP-sugar hydrolase), C-terminal domain"/>
    <property type="match status" value="1"/>
</dbReference>
<reference evidence="1" key="1">
    <citation type="submission" date="2020-05" db="EMBL/GenBank/DDBJ databases">
        <title>Linking phenotype, genotype and ecology: antimicrobial resistance in the zoonotic pathogen Streptococcus suis.</title>
        <authorList>
            <person name="Hadjirin N.F."/>
            <person name="Miller E.L."/>
            <person name="Murray G.R."/>
            <person name="Yen P.L.K."/>
            <person name="Phuc H.D."/>
            <person name="Wileman T.M."/>
            <person name="Hernandez-Garcia J."/>
            <person name="Williamson S.M."/>
            <person name="Parkhill J."/>
            <person name="Maskell D.J."/>
            <person name="Zhou R."/>
            <person name="Fittipaldi N."/>
            <person name="Gottschalk M."/>
            <person name="Tucker A.D.W."/>
            <person name="Hoa N.T."/>
            <person name="Welch J."/>
            <person name="Weinert L.A."/>
        </authorList>
    </citation>
    <scope>NUCLEOTIDE SEQUENCE</scope>
    <source>
        <strain evidence="1">TMW_SS111</strain>
    </source>
</reference>
<sequence length="68" mass="7720">MWGIVPGGEGFVVNGRAVESDKDYQIVTNSFVWSGKDNYDDFHKAEIVQDLGLDTDIISEFFKRQYGD</sequence>
<accession>A0A9Q5G3Y8</accession>
<dbReference type="Proteomes" id="UP000748881">
    <property type="component" value="Unassembled WGS sequence"/>
</dbReference>
<protein>
    <submittedName>
        <fullName evidence="1">Metallophosphoesterase</fullName>
    </submittedName>
</protein>
<name>A0A9Q5G3Y8_STRSU</name>
<dbReference type="GO" id="GO:0016787">
    <property type="term" value="F:hydrolase activity"/>
    <property type="evidence" value="ECO:0007669"/>
    <property type="project" value="InterPro"/>
</dbReference>
<dbReference type="InterPro" id="IPR036907">
    <property type="entry name" value="5'-Nucleotdase_C_sf"/>
</dbReference>
<organism evidence="1 2">
    <name type="scientific">Streptococcus suis</name>
    <dbReference type="NCBI Taxonomy" id="1307"/>
    <lineage>
        <taxon>Bacteria</taxon>
        <taxon>Bacillati</taxon>
        <taxon>Bacillota</taxon>
        <taxon>Bacilli</taxon>
        <taxon>Lactobacillales</taxon>
        <taxon>Streptococcaceae</taxon>
        <taxon>Streptococcus</taxon>
    </lineage>
</organism>
<dbReference type="Gene3D" id="3.90.780.10">
    <property type="entry name" value="5'-Nucleotidase, C-terminal domain"/>
    <property type="match status" value="1"/>
</dbReference>
<evidence type="ECO:0000313" key="1">
    <source>
        <dbReference type="EMBL" id="NQP83187.1"/>
    </source>
</evidence>
<proteinExistence type="predicted"/>
<dbReference type="EMBL" id="JABLKP010000005">
    <property type="protein sequence ID" value="NQP83187.1"/>
    <property type="molecule type" value="Genomic_DNA"/>
</dbReference>
<gene>
    <name evidence="1" type="ORF">HO898_05420</name>
</gene>
<dbReference type="AlphaFoldDB" id="A0A9Q5G3Y8"/>
<dbReference type="GO" id="GO:0009166">
    <property type="term" value="P:nucleotide catabolic process"/>
    <property type="evidence" value="ECO:0007669"/>
    <property type="project" value="InterPro"/>
</dbReference>
<evidence type="ECO:0000313" key="2">
    <source>
        <dbReference type="Proteomes" id="UP000748881"/>
    </source>
</evidence>